<feature type="domain" description="VanZ-like" evidence="3">
    <location>
        <begin position="14"/>
        <end position="131"/>
    </location>
</feature>
<evidence type="ECO:0000313" key="5">
    <source>
        <dbReference type="Proteomes" id="UP000766570"/>
    </source>
</evidence>
<dbReference type="Proteomes" id="UP000766570">
    <property type="component" value="Unassembled WGS sequence"/>
</dbReference>
<feature type="transmembrane region" description="Helical" evidence="2">
    <location>
        <begin position="85"/>
        <end position="102"/>
    </location>
</feature>
<evidence type="ECO:0000256" key="1">
    <source>
        <dbReference type="SAM" id="MobiDB-lite"/>
    </source>
</evidence>
<name>A0ABS4WD20_9MICC</name>
<dbReference type="RefSeq" id="WP_209907166.1">
    <property type="nucleotide sequence ID" value="NZ_JAGIOE010000001.1"/>
</dbReference>
<keyword evidence="2" id="KW-0472">Membrane</keyword>
<keyword evidence="2" id="KW-0812">Transmembrane</keyword>
<organism evidence="4 5">
    <name type="scientific">Paeniglutamicibacter psychrophenolicus</name>
    <dbReference type="NCBI Taxonomy" id="257454"/>
    <lineage>
        <taxon>Bacteria</taxon>
        <taxon>Bacillati</taxon>
        <taxon>Actinomycetota</taxon>
        <taxon>Actinomycetes</taxon>
        <taxon>Micrococcales</taxon>
        <taxon>Micrococcaceae</taxon>
        <taxon>Paeniglutamicibacter</taxon>
    </lineage>
</organism>
<dbReference type="Pfam" id="PF04892">
    <property type="entry name" value="VanZ"/>
    <property type="match status" value="1"/>
</dbReference>
<evidence type="ECO:0000256" key="2">
    <source>
        <dbReference type="SAM" id="Phobius"/>
    </source>
</evidence>
<feature type="transmembrane region" description="Helical" evidence="2">
    <location>
        <begin position="59"/>
        <end position="78"/>
    </location>
</feature>
<feature type="region of interest" description="Disordered" evidence="1">
    <location>
        <begin position="141"/>
        <end position="169"/>
    </location>
</feature>
<evidence type="ECO:0000259" key="3">
    <source>
        <dbReference type="Pfam" id="PF04892"/>
    </source>
</evidence>
<dbReference type="EMBL" id="JAGIOE010000001">
    <property type="protein sequence ID" value="MBP2374098.1"/>
    <property type="molecule type" value="Genomic_DNA"/>
</dbReference>
<dbReference type="InterPro" id="IPR006976">
    <property type="entry name" value="VanZ-like"/>
</dbReference>
<sequence>MTKSHLRFAALLALAYLLALAMIAFWPTPVDQPVSGSLANVIGWLHAHGMPSFIGYNKIEFGANILLFLPFGYLAAAWTKKWSHALVAGFAASCLIELGQALLLPNRFASPMDIVANTMGVALGIGIHFFLHRLHTDPQLESRPAAESGSDPDRVCETGAIQHSGSSIS</sequence>
<evidence type="ECO:0000313" key="4">
    <source>
        <dbReference type="EMBL" id="MBP2374098.1"/>
    </source>
</evidence>
<keyword evidence="2" id="KW-1133">Transmembrane helix</keyword>
<dbReference type="PANTHER" id="PTHR28008">
    <property type="entry name" value="DOMAIN PROTEIN, PUTATIVE (AFU_ORTHOLOGUE AFUA_3G10980)-RELATED"/>
    <property type="match status" value="1"/>
</dbReference>
<feature type="transmembrane region" description="Helical" evidence="2">
    <location>
        <begin position="114"/>
        <end position="131"/>
    </location>
</feature>
<dbReference type="PANTHER" id="PTHR28008:SF1">
    <property type="entry name" value="DOMAIN PROTEIN, PUTATIVE (AFU_ORTHOLOGUE AFUA_3G10980)-RELATED"/>
    <property type="match status" value="1"/>
</dbReference>
<reference evidence="4 5" key="1">
    <citation type="submission" date="2021-03" db="EMBL/GenBank/DDBJ databases">
        <title>Sequencing the genomes of 1000 actinobacteria strains.</title>
        <authorList>
            <person name="Klenk H.-P."/>
        </authorList>
    </citation>
    <scope>NUCLEOTIDE SEQUENCE [LARGE SCALE GENOMIC DNA]</scope>
    <source>
        <strain evidence="4 5">DSM 15454</strain>
    </source>
</reference>
<comment type="caution">
    <text evidence="4">The sequence shown here is derived from an EMBL/GenBank/DDBJ whole genome shotgun (WGS) entry which is preliminary data.</text>
</comment>
<keyword evidence="5" id="KW-1185">Reference proteome</keyword>
<gene>
    <name evidence="4" type="ORF">JOF46_002010</name>
</gene>
<proteinExistence type="predicted"/>
<protein>
    <submittedName>
        <fullName evidence="4">Glycopeptide antibiotics resistance protein</fullName>
    </submittedName>
</protein>
<accession>A0ABS4WD20</accession>